<evidence type="ECO:0000313" key="2">
    <source>
        <dbReference type="EMBL" id="KIR65824.1"/>
    </source>
</evidence>
<dbReference type="PROSITE" id="PS50995">
    <property type="entry name" value="HTH_MARR_2"/>
    <property type="match status" value="1"/>
</dbReference>
<organism evidence="2 3">
    <name type="scientific">Micromonospora haikouensis</name>
    <dbReference type="NCBI Taxonomy" id="686309"/>
    <lineage>
        <taxon>Bacteria</taxon>
        <taxon>Bacillati</taxon>
        <taxon>Actinomycetota</taxon>
        <taxon>Actinomycetes</taxon>
        <taxon>Micromonosporales</taxon>
        <taxon>Micromonosporaceae</taxon>
        <taxon>Micromonospora</taxon>
    </lineage>
</organism>
<dbReference type="GeneID" id="301304654"/>
<dbReference type="GO" id="GO:0003700">
    <property type="term" value="F:DNA-binding transcription factor activity"/>
    <property type="evidence" value="ECO:0007669"/>
    <property type="project" value="InterPro"/>
</dbReference>
<dbReference type="InterPro" id="IPR039422">
    <property type="entry name" value="MarR/SlyA-like"/>
</dbReference>
<keyword evidence="3" id="KW-1185">Reference proteome</keyword>
<evidence type="ECO:0000313" key="3">
    <source>
        <dbReference type="Proteomes" id="UP000032254"/>
    </source>
</evidence>
<dbReference type="InterPro" id="IPR000835">
    <property type="entry name" value="HTH_MarR-typ"/>
</dbReference>
<evidence type="ECO:0000259" key="1">
    <source>
        <dbReference type="PROSITE" id="PS50995"/>
    </source>
</evidence>
<protein>
    <recommendedName>
        <fullName evidence="1">HTH marR-type domain-containing protein</fullName>
    </recommendedName>
</protein>
<dbReference type="Proteomes" id="UP000032254">
    <property type="component" value="Unassembled WGS sequence"/>
</dbReference>
<dbReference type="RefSeq" id="WP_043962640.1">
    <property type="nucleotide sequence ID" value="NZ_JBIAOP010000003.1"/>
</dbReference>
<dbReference type="PATRIC" id="fig|47853.6.peg.2323"/>
<dbReference type="AlphaFoldDB" id="A0A0D0X4M0"/>
<dbReference type="PANTHER" id="PTHR33164">
    <property type="entry name" value="TRANSCRIPTIONAL REGULATOR, MARR FAMILY"/>
    <property type="match status" value="1"/>
</dbReference>
<reference evidence="2 3" key="1">
    <citation type="submission" date="2015-01" db="EMBL/GenBank/DDBJ databases">
        <title>Sequencing and annotation of Micromonospora carbonacea strain JXNU-1 genome.</title>
        <authorList>
            <person name="Long Z."/>
            <person name="Huang Y."/>
            <person name="Jiang Y."/>
        </authorList>
    </citation>
    <scope>NUCLEOTIDE SEQUENCE [LARGE SCALE GENOMIC DNA]</scope>
    <source>
        <strain evidence="2 3">JXNU-1</strain>
    </source>
</reference>
<sequence length="167" mass="18378">MEHNWLDERESRAWRGFHHLRAALTARLARQLNQECGLTEADYAVLVNVSEAPGQRIRSRDLCRALDWERSRLSHQIARMQARGTVERAPCPDDARGFDVVLTAAGAAAITAAAPIHLAAVRHCFVDLLTPEQLDVLGDIADVVTQHLAAEHGEAAGNDNDTCPTNR</sequence>
<dbReference type="SMART" id="SM00347">
    <property type="entry name" value="HTH_MARR"/>
    <property type="match status" value="1"/>
</dbReference>
<proteinExistence type="predicted"/>
<name>A0A0D0X4M0_9ACTN</name>
<dbReference type="Pfam" id="PF12802">
    <property type="entry name" value="MarR_2"/>
    <property type="match status" value="1"/>
</dbReference>
<accession>A0A0D0X4M0</accession>
<dbReference type="GO" id="GO:0006950">
    <property type="term" value="P:response to stress"/>
    <property type="evidence" value="ECO:0007669"/>
    <property type="project" value="TreeGrafter"/>
</dbReference>
<feature type="domain" description="HTH marR-type" evidence="1">
    <location>
        <begin position="10"/>
        <end position="146"/>
    </location>
</feature>
<dbReference type="SUPFAM" id="SSF46785">
    <property type="entry name" value="Winged helix' DNA-binding domain"/>
    <property type="match status" value="1"/>
</dbReference>
<dbReference type="Gene3D" id="1.10.10.10">
    <property type="entry name" value="Winged helix-like DNA-binding domain superfamily/Winged helix DNA-binding domain"/>
    <property type="match status" value="1"/>
</dbReference>
<dbReference type="PANTHER" id="PTHR33164:SF99">
    <property type="entry name" value="MARR FAMILY REGULATORY PROTEIN"/>
    <property type="match status" value="1"/>
</dbReference>
<dbReference type="EMBL" id="JXSX01000001">
    <property type="protein sequence ID" value="KIR65824.1"/>
    <property type="molecule type" value="Genomic_DNA"/>
</dbReference>
<dbReference type="InterPro" id="IPR036390">
    <property type="entry name" value="WH_DNA-bd_sf"/>
</dbReference>
<dbReference type="InterPro" id="IPR036388">
    <property type="entry name" value="WH-like_DNA-bd_sf"/>
</dbReference>
<comment type="caution">
    <text evidence="2">The sequence shown here is derived from an EMBL/GenBank/DDBJ whole genome shotgun (WGS) entry which is preliminary data.</text>
</comment>
<dbReference type="OrthoDB" id="5432081at2"/>
<gene>
    <name evidence="2" type="ORF">TK50_10960</name>
</gene>